<evidence type="ECO:0000256" key="5">
    <source>
        <dbReference type="SAM" id="Phobius"/>
    </source>
</evidence>
<accession>A0A644Y5N5</accession>
<proteinExistence type="inferred from homology"/>
<dbReference type="EMBL" id="VSSQ01004129">
    <property type="protein sequence ID" value="MPM23855.1"/>
    <property type="molecule type" value="Genomic_DNA"/>
</dbReference>
<protein>
    <recommendedName>
        <fullName evidence="3">signal peptidase I</fullName>
        <ecNumber evidence="3">3.4.21.89</ecNumber>
    </recommendedName>
</protein>
<comment type="catalytic activity">
    <reaction evidence="1">
        <text>Cleavage of hydrophobic, N-terminal signal or leader sequences from secreted and periplasmic proteins.</text>
        <dbReference type="EC" id="3.4.21.89"/>
    </reaction>
</comment>
<dbReference type="CDD" id="cd06530">
    <property type="entry name" value="S26_SPase_I"/>
    <property type="match status" value="1"/>
</dbReference>
<dbReference type="AlphaFoldDB" id="A0A644Y5N5"/>
<dbReference type="PROSITE" id="PS00761">
    <property type="entry name" value="SPASE_I_3"/>
    <property type="match status" value="1"/>
</dbReference>
<dbReference type="Pfam" id="PF10502">
    <property type="entry name" value="Peptidase_S26"/>
    <property type="match status" value="1"/>
</dbReference>
<dbReference type="GO" id="GO:0004252">
    <property type="term" value="F:serine-type endopeptidase activity"/>
    <property type="evidence" value="ECO:0007669"/>
    <property type="project" value="InterPro"/>
</dbReference>
<reference evidence="7" key="1">
    <citation type="submission" date="2019-08" db="EMBL/GenBank/DDBJ databases">
        <authorList>
            <person name="Kucharzyk K."/>
            <person name="Murdoch R.W."/>
            <person name="Higgins S."/>
            <person name="Loffler F."/>
        </authorList>
    </citation>
    <scope>NUCLEOTIDE SEQUENCE</scope>
</reference>
<keyword evidence="5" id="KW-0812">Transmembrane</keyword>
<dbReference type="InterPro" id="IPR019757">
    <property type="entry name" value="Pept_S26A_signal_pept_1_Lys-AS"/>
</dbReference>
<dbReference type="PRINTS" id="PR00727">
    <property type="entry name" value="LEADERPTASE"/>
</dbReference>
<dbReference type="EC" id="3.4.21.89" evidence="3"/>
<sequence length="175" mass="19890">MSEKAKKELVSWIKTIVLAVAIALFIDFGVIVNATVPTGSMKNTIMEGDRVVAFRFSYLFNSPKRGDVVIFDYPDAPEDETVLYVKRVIGEPGDTVEITGGKVYINGEPLDEDYLREDMVGDFGPYVVPDDSYFMMGDNRNDSLDSRYWDNKFVEKDKILGKVIFKYYKKPALIK</sequence>
<dbReference type="InterPro" id="IPR000223">
    <property type="entry name" value="Pept_S26A_signal_pept_1"/>
</dbReference>
<dbReference type="NCBIfam" id="TIGR02227">
    <property type="entry name" value="sigpep_I_bact"/>
    <property type="match status" value="1"/>
</dbReference>
<dbReference type="GO" id="GO:0006465">
    <property type="term" value="P:signal peptide processing"/>
    <property type="evidence" value="ECO:0007669"/>
    <property type="project" value="InterPro"/>
</dbReference>
<dbReference type="PANTHER" id="PTHR43390:SF1">
    <property type="entry name" value="CHLOROPLAST PROCESSING PEPTIDASE"/>
    <property type="match status" value="1"/>
</dbReference>
<dbReference type="PROSITE" id="PS00760">
    <property type="entry name" value="SPASE_I_2"/>
    <property type="match status" value="1"/>
</dbReference>
<dbReference type="SUPFAM" id="SSF51306">
    <property type="entry name" value="LexA/Signal peptidase"/>
    <property type="match status" value="1"/>
</dbReference>
<name>A0A644Y5N5_9ZZZZ</name>
<dbReference type="PANTHER" id="PTHR43390">
    <property type="entry name" value="SIGNAL PEPTIDASE I"/>
    <property type="match status" value="1"/>
</dbReference>
<organism evidence="7">
    <name type="scientific">bioreactor metagenome</name>
    <dbReference type="NCBI Taxonomy" id="1076179"/>
    <lineage>
        <taxon>unclassified sequences</taxon>
        <taxon>metagenomes</taxon>
        <taxon>ecological metagenomes</taxon>
    </lineage>
</organism>
<keyword evidence="5" id="KW-0472">Membrane</keyword>
<keyword evidence="5" id="KW-1133">Transmembrane helix</keyword>
<keyword evidence="4 7" id="KW-0378">Hydrolase</keyword>
<comment type="caution">
    <text evidence="7">The sequence shown here is derived from an EMBL/GenBank/DDBJ whole genome shotgun (WGS) entry which is preliminary data.</text>
</comment>
<dbReference type="InterPro" id="IPR019758">
    <property type="entry name" value="Pept_S26A_signal_pept_1_CS"/>
</dbReference>
<evidence type="ECO:0000256" key="3">
    <source>
        <dbReference type="ARBA" id="ARBA00013208"/>
    </source>
</evidence>
<evidence type="ECO:0000259" key="6">
    <source>
        <dbReference type="Pfam" id="PF10502"/>
    </source>
</evidence>
<feature type="domain" description="Peptidase S26" evidence="6">
    <location>
        <begin position="10"/>
        <end position="168"/>
    </location>
</feature>
<gene>
    <name evidence="7" type="primary">sipS_3</name>
    <name evidence="7" type="ORF">SDC9_70332</name>
</gene>
<dbReference type="GO" id="GO:0009003">
    <property type="term" value="F:signal peptidase activity"/>
    <property type="evidence" value="ECO:0007669"/>
    <property type="project" value="UniProtKB-EC"/>
</dbReference>
<feature type="transmembrane region" description="Helical" evidence="5">
    <location>
        <begin position="12"/>
        <end position="32"/>
    </location>
</feature>
<comment type="similarity">
    <text evidence="2">Belongs to the peptidase S26 family.</text>
</comment>
<evidence type="ECO:0000313" key="7">
    <source>
        <dbReference type="EMBL" id="MPM23855.1"/>
    </source>
</evidence>
<dbReference type="InterPro" id="IPR019533">
    <property type="entry name" value="Peptidase_S26"/>
</dbReference>
<dbReference type="InterPro" id="IPR036286">
    <property type="entry name" value="LexA/Signal_pep-like_sf"/>
</dbReference>
<evidence type="ECO:0000256" key="2">
    <source>
        <dbReference type="ARBA" id="ARBA00009370"/>
    </source>
</evidence>
<dbReference type="Gene3D" id="2.10.109.10">
    <property type="entry name" value="Umud Fragment, subunit A"/>
    <property type="match status" value="1"/>
</dbReference>
<evidence type="ECO:0000256" key="1">
    <source>
        <dbReference type="ARBA" id="ARBA00000677"/>
    </source>
</evidence>
<dbReference type="GO" id="GO:0016020">
    <property type="term" value="C:membrane"/>
    <property type="evidence" value="ECO:0007669"/>
    <property type="project" value="InterPro"/>
</dbReference>
<evidence type="ECO:0000256" key="4">
    <source>
        <dbReference type="ARBA" id="ARBA00022801"/>
    </source>
</evidence>